<dbReference type="Gene3D" id="3.40.50.720">
    <property type="entry name" value="NAD(P)-binding Rossmann-like Domain"/>
    <property type="match status" value="1"/>
</dbReference>
<dbReference type="Proteomes" id="UP000192708">
    <property type="component" value="Unassembled WGS sequence"/>
</dbReference>
<proteinExistence type="predicted"/>
<feature type="domain" description="Ketopantoate reductase C-terminal" evidence="8">
    <location>
        <begin position="183"/>
        <end position="321"/>
    </location>
</feature>
<dbReference type="UniPathway" id="UPA00028">
    <property type="reaction ID" value="UER00004"/>
</dbReference>
<accession>A0A1W1YNP5</accession>
<dbReference type="GO" id="GO:0005737">
    <property type="term" value="C:cytoplasm"/>
    <property type="evidence" value="ECO:0007669"/>
    <property type="project" value="TreeGrafter"/>
</dbReference>
<dbReference type="EMBL" id="FWXJ01000003">
    <property type="protein sequence ID" value="SMC37348.1"/>
    <property type="molecule type" value="Genomic_DNA"/>
</dbReference>
<comment type="pathway">
    <text evidence="1">Cofactor biosynthesis; (R)-pantothenate biosynthesis; (R)-pantoate from 3-methyl-2-oxobutanoate: step 2/2.</text>
</comment>
<evidence type="ECO:0000259" key="8">
    <source>
        <dbReference type="Pfam" id="PF08546"/>
    </source>
</evidence>
<name>A0A1W1YNP5_9BURK</name>
<dbReference type="STRING" id="1938817.SAMN06296008_103188"/>
<keyword evidence="10" id="KW-1185">Reference proteome</keyword>
<evidence type="ECO:0000256" key="5">
    <source>
        <dbReference type="ARBA" id="ARBA00032024"/>
    </source>
</evidence>
<dbReference type="GO" id="GO:0015940">
    <property type="term" value="P:pantothenate biosynthetic process"/>
    <property type="evidence" value="ECO:0007669"/>
    <property type="project" value="UniProtKB-UniPathway"/>
</dbReference>
<feature type="domain" description="Ketopantoate reductase N-terminal" evidence="7">
    <location>
        <begin position="3"/>
        <end position="152"/>
    </location>
</feature>
<dbReference type="AlphaFoldDB" id="A0A1W1YNP5"/>
<evidence type="ECO:0000259" key="7">
    <source>
        <dbReference type="Pfam" id="PF02558"/>
    </source>
</evidence>
<dbReference type="Gene3D" id="1.10.1040.10">
    <property type="entry name" value="N-(1-d-carboxylethyl)-l-norvaline Dehydrogenase, domain 2"/>
    <property type="match status" value="1"/>
</dbReference>
<reference evidence="9 10" key="1">
    <citation type="submission" date="2017-04" db="EMBL/GenBank/DDBJ databases">
        <authorList>
            <person name="Afonso C.L."/>
            <person name="Miller P.J."/>
            <person name="Scott M.A."/>
            <person name="Spackman E."/>
            <person name="Goraichik I."/>
            <person name="Dimitrov K.M."/>
            <person name="Suarez D.L."/>
            <person name="Swayne D.E."/>
        </authorList>
    </citation>
    <scope>NUCLEOTIDE SEQUENCE [LARGE SCALE GENOMIC DNA]</scope>
    <source>
        <strain evidence="9 10">VK13</strain>
    </source>
</reference>
<evidence type="ECO:0000256" key="2">
    <source>
        <dbReference type="ARBA" id="ARBA00013014"/>
    </source>
</evidence>
<dbReference type="SUPFAM" id="SSF51735">
    <property type="entry name" value="NAD(P)-binding Rossmann-fold domains"/>
    <property type="match status" value="1"/>
</dbReference>
<evidence type="ECO:0000313" key="9">
    <source>
        <dbReference type="EMBL" id="SMC37348.1"/>
    </source>
</evidence>
<protein>
    <recommendedName>
        <fullName evidence="3">2-dehydropantoate 2-reductase</fullName>
        <ecNumber evidence="2">1.1.1.169</ecNumber>
    </recommendedName>
    <alternativeName>
        <fullName evidence="5">Ketopantoate reductase</fullName>
    </alternativeName>
</protein>
<evidence type="ECO:0000256" key="3">
    <source>
        <dbReference type="ARBA" id="ARBA00019465"/>
    </source>
</evidence>
<dbReference type="PANTHER" id="PTHR21708">
    <property type="entry name" value="PROBABLE 2-DEHYDROPANTOATE 2-REDUCTASE"/>
    <property type="match status" value="1"/>
</dbReference>
<dbReference type="PANTHER" id="PTHR21708:SF26">
    <property type="entry name" value="2-DEHYDROPANTOATE 2-REDUCTASE"/>
    <property type="match status" value="1"/>
</dbReference>
<dbReference type="RefSeq" id="WP_084282902.1">
    <property type="nucleotide sequence ID" value="NZ_FWXJ01000003.1"/>
</dbReference>
<dbReference type="InterPro" id="IPR013328">
    <property type="entry name" value="6PGD_dom2"/>
</dbReference>
<organism evidence="9 10">
    <name type="scientific">Polynucleobacter kasalickyi</name>
    <dbReference type="NCBI Taxonomy" id="1938817"/>
    <lineage>
        <taxon>Bacteria</taxon>
        <taxon>Pseudomonadati</taxon>
        <taxon>Pseudomonadota</taxon>
        <taxon>Betaproteobacteria</taxon>
        <taxon>Burkholderiales</taxon>
        <taxon>Burkholderiaceae</taxon>
        <taxon>Polynucleobacter</taxon>
    </lineage>
</organism>
<dbReference type="EC" id="1.1.1.169" evidence="2"/>
<dbReference type="InterPro" id="IPR051402">
    <property type="entry name" value="KPR-Related"/>
</dbReference>
<dbReference type="OrthoDB" id="8555723at2"/>
<evidence type="ECO:0000256" key="1">
    <source>
        <dbReference type="ARBA" id="ARBA00004994"/>
    </source>
</evidence>
<evidence type="ECO:0000313" key="10">
    <source>
        <dbReference type="Proteomes" id="UP000192708"/>
    </source>
</evidence>
<dbReference type="InterPro" id="IPR036291">
    <property type="entry name" value="NAD(P)-bd_dom_sf"/>
</dbReference>
<dbReference type="SUPFAM" id="SSF48179">
    <property type="entry name" value="6-phosphogluconate dehydrogenase C-terminal domain-like"/>
    <property type="match status" value="1"/>
</dbReference>
<sequence>MEILILGSGAIGGSVAADFLMAGIPISIADPWPQLISKVQKEGFHIRLPDSEFHTPTNQALHLSDFATLNPKYDVVFLAVKAQDARWMTEFIKPYLKDHGVIVPLMNGMMNPTIASIIGKERLIGSVIELSAESFEPGIIKRKTPPSKTWIAIGEFDGKITDRLKMVQKLLSHTATVDFSDQIENAKWTKLVTNAMILAPFAMIKATSYDALADSNMRQLVLRIGEEAISVGRAMGYEIEKIFGLNAQDMQGQPAEISHKLVETLVGHIGKKSQNATTQDVLKGRITETKFINGLIVEQGQTLNIPVLANQAICQIMAQIEAKRIAANEANIALACKLAEIT</sequence>
<dbReference type="Pfam" id="PF08546">
    <property type="entry name" value="ApbA_C"/>
    <property type="match status" value="1"/>
</dbReference>
<dbReference type="Pfam" id="PF02558">
    <property type="entry name" value="ApbA"/>
    <property type="match status" value="1"/>
</dbReference>
<evidence type="ECO:0000256" key="6">
    <source>
        <dbReference type="ARBA" id="ARBA00048793"/>
    </source>
</evidence>
<dbReference type="InterPro" id="IPR008927">
    <property type="entry name" value="6-PGluconate_DH-like_C_sf"/>
</dbReference>
<dbReference type="InterPro" id="IPR013332">
    <property type="entry name" value="KPR_N"/>
</dbReference>
<evidence type="ECO:0000256" key="4">
    <source>
        <dbReference type="ARBA" id="ARBA00022655"/>
    </source>
</evidence>
<dbReference type="GO" id="GO:0008677">
    <property type="term" value="F:2-dehydropantoate 2-reductase activity"/>
    <property type="evidence" value="ECO:0007669"/>
    <property type="project" value="UniProtKB-EC"/>
</dbReference>
<dbReference type="InterPro" id="IPR013752">
    <property type="entry name" value="KPA_reductase"/>
</dbReference>
<gene>
    <name evidence="9" type="ORF">SAMN06296008_103188</name>
</gene>
<keyword evidence="4" id="KW-0566">Pantothenate biosynthesis</keyword>
<comment type="catalytic activity">
    <reaction evidence="6">
        <text>(R)-pantoate + NADP(+) = 2-dehydropantoate + NADPH + H(+)</text>
        <dbReference type="Rhea" id="RHEA:16233"/>
        <dbReference type="ChEBI" id="CHEBI:11561"/>
        <dbReference type="ChEBI" id="CHEBI:15378"/>
        <dbReference type="ChEBI" id="CHEBI:15980"/>
        <dbReference type="ChEBI" id="CHEBI:57783"/>
        <dbReference type="ChEBI" id="CHEBI:58349"/>
        <dbReference type="EC" id="1.1.1.169"/>
    </reaction>
</comment>